<dbReference type="AlphaFoldDB" id="A0A1Q9D330"/>
<dbReference type="EMBL" id="LSRX01000753">
    <property type="protein sequence ID" value="OLP89579.1"/>
    <property type="molecule type" value="Genomic_DNA"/>
</dbReference>
<dbReference type="InterPro" id="IPR002048">
    <property type="entry name" value="EF_hand_dom"/>
</dbReference>
<sequence length="548" mass="60333">MAEMLELLELVQAGMALLTQGRHSYNWQVTHWATDAAEEALALLTVATATDNPNELGEASPQVGDILPRLRNLLDEAATGVGVLVGIYPHRGENEYIHPADTIAQNQEGPGQALQHPRSDPPDALHVYKAQRALRQLHPFLEGEMRVLGDQALDQLGAWIQSHWGEAVQLLSSDEEASGGGRVKAVSLQGSVRAQVAVVVDTFAEARQRDVLNLAEELEFNLANDVKTLQEIFQRIDADGSGEVTFDELLNGARKDPQFQSRLRVMDIDEADLQQLFEMIDTTGAGQIRLSEFVAPLSRWVHDSKTATRFIKYNVMRSLHQQEELYALVLENHEALTDRMSEMQSMINTLFTLQNAPEKRDSSTSSFTCISTGDDFHDVASECMFPKDIVPKTPDGDDEPVIQPPASKIPAPLIVEVSDKMLGAHMPTVSMEKLDELVMSTTETALRKCMALVETALQERVQSSAEAAREAHQRAREKPGGFHRSWRSSISGAVRNASTGPSKDAESAQSSFSTRSFNLATQLRDSKSWNKIPRRPLGTFGAPGSPPP</sequence>
<dbReference type="CDD" id="cd00051">
    <property type="entry name" value="EFh"/>
    <property type="match status" value="1"/>
</dbReference>
<evidence type="ECO:0000256" key="2">
    <source>
        <dbReference type="SAM" id="MobiDB-lite"/>
    </source>
</evidence>
<dbReference type="SMART" id="SM00054">
    <property type="entry name" value="EFh"/>
    <property type="match status" value="2"/>
</dbReference>
<feature type="domain" description="EF-hand" evidence="3">
    <location>
        <begin position="268"/>
        <end position="303"/>
    </location>
</feature>
<evidence type="ECO:0000313" key="5">
    <source>
        <dbReference type="Proteomes" id="UP000186817"/>
    </source>
</evidence>
<name>A0A1Q9D330_SYMMI</name>
<dbReference type="PROSITE" id="PS00018">
    <property type="entry name" value="EF_HAND_1"/>
    <property type="match status" value="1"/>
</dbReference>
<evidence type="ECO:0000313" key="4">
    <source>
        <dbReference type="EMBL" id="OLP89579.1"/>
    </source>
</evidence>
<proteinExistence type="predicted"/>
<dbReference type="PROSITE" id="PS50222">
    <property type="entry name" value="EF_HAND_2"/>
    <property type="match status" value="2"/>
</dbReference>
<dbReference type="Gene3D" id="1.10.238.10">
    <property type="entry name" value="EF-hand"/>
    <property type="match status" value="1"/>
</dbReference>
<dbReference type="InterPro" id="IPR018247">
    <property type="entry name" value="EF_Hand_1_Ca_BS"/>
</dbReference>
<dbReference type="SUPFAM" id="SSF47473">
    <property type="entry name" value="EF-hand"/>
    <property type="match status" value="1"/>
</dbReference>
<feature type="compositionally biased region" description="Polar residues" evidence="2">
    <location>
        <begin position="487"/>
        <end position="523"/>
    </location>
</feature>
<protein>
    <recommendedName>
        <fullName evidence="3">EF-hand domain-containing protein</fullName>
    </recommendedName>
</protein>
<dbReference type="Proteomes" id="UP000186817">
    <property type="component" value="Unassembled WGS sequence"/>
</dbReference>
<keyword evidence="1" id="KW-0106">Calcium</keyword>
<keyword evidence="5" id="KW-1185">Reference proteome</keyword>
<dbReference type="GO" id="GO:0005509">
    <property type="term" value="F:calcium ion binding"/>
    <property type="evidence" value="ECO:0007669"/>
    <property type="project" value="InterPro"/>
</dbReference>
<feature type="domain" description="EF-hand" evidence="3">
    <location>
        <begin position="224"/>
        <end position="259"/>
    </location>
</feature>
<evidence type="ECO:0000259" key="3">
    <source>
        <dbReference type="PROSITE" id="PS50222"/>
    </source>
</evidence>
<evidence type="ECO:0000256" key="1">
    <source>
        <dbReference type="ARBA" id="ARBA00022837"/>
    </source>
</evidence>
<comment type="caution">
    <text evidence="4">The sequence shown here is derived from an EMBL/GenBank/DDBJ whole genome shotgun (WGS) entry which is preliminary data.</text>
</comment>
<dbReference type="InterPro" id="IPR011992">
    <property type="entry name" value="EF-hand-dom_pair"/>
</dbReference>
<feature type="compositionally biased region" description="Basic and acidic residues" evidence="2">
    <location>
        <begin position="467"/>
        <end position="480"/>
    </location>
</feature>
<accession>A0A1Q9D330</accession>
<dbReference type="Pfam" id="PF13499">
    <property type="entry name" value="EF-hand_7"/>
    <property type="match status" value="1"/>
</dbReference>
<dbReference type="OrthoDB" id="10402806at2759"/>
<organism evidence="4 5">
    <name type="scientific">Symbiodinium microadriaticum</name>
    <name type="common">Dinoflagellate</name>
    <name type="synonym">Zooxanthella microadriatica</name>
    <dbReference type="NCBI Taxonomy" id="2951"/>
    <lineage>
        <taxon>Eukaryota</taxon>
        <taxon>Sar</taxon>
        <taxon>Alveolata</taxon>
        <taxon>Dinophyceae</taxon>
        <taxon>Suessiales</taxon>
        <taxon>Symbiodiniaceae</taxon>
        <taxon>Symbiodinium</taxon>
    </lineage>
</organism>
<gene>
    <name evidence="4" type="ORF">AK812_SmicGene28941</name>
</gene>
<reference evidence="4 5" key="1">
    <citation type="submission" date="2016-02" db="EMBL/GenBank/DDBJ databases">
        <title>Genome analysis of coral dinoflagellate symbionts highlights evolutionary adaptations to a symbiotic lifestyle.</title>
        <authorList>
            <person name="Aranda M."/>
            <person name="Li Y."/>
            <person name="Liew Y.J."/>
            <person name="Baumgarten S."/>
            <person name="Simakov O."/>
            <person name="Wilson M."/>
            <person name="Piel J."/>
            <person name="Ashoor H."/>
            <person name="Bougouffa S."/>
            <person name="Bajic V.B."/>
            <person name="Ryu T."/>
            <person name="Ravasi T."/>
            <person name="Bayer T."/>
            <person name="Micklem G."/>
            <person name="Kim H."/>
            <person name="Bhak J."/>
            <person name="Lajeunesse T.C."/>
            <person name="Voolstra C.R."/>
        </authorList>
    </citation>
    <scope>NUCLEOTIDE SEQUENCE [LARGE SCALE GENOMIC DNA]</scope>
    <source>
        <strain evidence="4 5">CCMP2467</strain>
    </source>
</reference>
<feature type="region of interest" description="Disordered" evidence="2">
    <location>
        <begin position="464"/>
        <end position="548"/>
    </location>
</feature>